<dbReference type="Gene3D" id="3.30.710.10">
    <property type="entry name" value="Potassium Channel Kv1.1, Chain A"/>
    <property type="match status" value="1"/>
</dbReference>
<dbReference type="Gene3D" id="2.60.210.10">
    <property type="entry name" value="Apoptosis, Tumor Necrosis Factor Receptor Associated Protein 2, Chain A"/>
    <property type="match status" value="1"/>
</dbReference>
<protein>
    <submittedName>
        <fullName evidence="4">Kelch-like protein Diablo</fullName>
    </submittedName>
</protein>
<feature type="region of interest" description="Disordered" evidence="1">
    <location>
        <begin position="1"/>
        <end position="24"/>
    </location>
</feature>
<dbReference type="InterPro" id="IPR000210">
    <property type="entry name" value="BTB/POZ_dom"/>
</dbReference>
<dbReference type="Pfam" id="PF22486">
    <property type="entry name" value="MATH_2"/>
    <property type="match status" value="1"/>
</dbReference>
<dbReference type="InterPro" id="IPR002083">
    <property type="entry name" value="MATH/TRAF_dom"/>
</dbReference>
<dbReference type="PROSITE" id="PS50097">
    <property type="entry name" value="BTB"/>
    <property type="match status" value="1"/>
</dbReference>
<keyword evidence="5" id="KW-1185">Reference proteome</keyword>
<evidence type="ECO:0000256" key="1">
    <source>
        <dbReference type="SAM" id="MobiDB-lite"/>
    </source>
</evidence>
<comment type="caution">
    <text evidence="4">The sequence shown here is derived from an EMBL/GenBank/DDBJ whole genome shotgun (WGS) entry which is preliminary data.</text>
</comment>
<dbReference type="PROSITE" id="PS50144">
    <property type="entry name" value="MATH"/>
    <property type="match status" value="1"/>
</dbReference>
<sequence>MSLTEDTSKRKTTADDLKDNTPLKDHEQRMLKALKSLFSKTMTPNVHDLVIKVGEEQIHCLSGLLMSQSSYFKRLITEARSKSEDIPTVITIEDQKQDAIKNMVQYYMTAHMDIDSTTSALNVIELAKRVDCDKCCIAARTYIERQLLIFFDELKFFEGFALLDDLENVHMCSKTVSDRSEEILNKYSTAILEDVDFVCLPRSTFSKILSKDDLEMVIKDEYDLLNKIIEWGVVNITNRRDRIVCEDEGSRVYVCSPQRRIQVISKADASKYDNENIVYCSELRQFIDDLLFLVRYEHIPPQHIINKLEPKHLFTAQELIQLFKAGVSAKNKLPYQILNKFEANGEEETRKKRQRETLGSFDFFVSKEAILSNNRVILPTFLFCNTSWYVMVMTSQHKGEPHLSFYLYNKVITDVGHLEESIPTIITFRLVNTDGGAKKQKFTKTWQEVKAWGYANVIPINDLLNPVNKWLSSDEKINLQVSINVQ</sequence>
<evidence type="ECO:0000313" key="4">
    <source>
        <dbReference type="EMBL" id="KAL0481150.1"/>
    </source>
</evidence>
<dbReference type="SUPFAM" id="SSF54695">
    <property type="entry name" value="POZ domain"/>
    <property type="match status" value="1"/>
</dbReference>
<feature type="domain" description="BTB" evidence="2">
    <location>
        <begin position="47"/>
        <end position="116"/>
    </location>
</feature>
<evidence type="ECO:0000259" key="2">
    <source>
        <dbReference type="PROSITE" id="PS50097"/>
    </source>
</evidence>
<accession>A0AAW2YVL8</accession>
<dbReference type="SMART" id="SM00225">
    <property type="entry name" value="BTB"/>
    <property type="match status" value="1"/>
</dbReference>
<organism evidence="4 5">
    <name type="scientific">Acrasis kona</name>
    <dbReference type="NCBI Taxonomy" id="1008807"/>
    <lineage>
        <taxon>Eukaryota</taxon>
        <taxon>Discoba</taxon>
        <taxon>Heterolobosea</taxon>
        <taxon>Tetramitia</taxon>
        <taxon>Eutetramitia</taxon>
        <taxon>Acrasidae</taxon>
        <taxon>Acrasis</taxon>
    </lineage>
</organism>
<name>A0AAW2YVL8_9EUKA</name>
<dbReference type="Proteomes" id="UP001431209">
    <property type="component" value="Unassembled WGS sequence"/>
</dbReference>
<dbReference type="SUPFAM" id="SSF49599">
    <property type="entry name" value="TRAF domain-like"/>
    <property type="match status" value="1"/>
</dbReference>
<proteinExistence type="predicted"/>
<dbReference type="Pfam" id="PF00651">
    <property type="entry name" value="BTB"/>
    <property type="match status" value="1"/>
</dbReference>
<evidence type="ECO:0000259" key="3">
    <source>
        <dbReference type="PROSITE" id="PS50144"/>
    </source>
</evidence>
<reference evidence="4 5" key="1">
    <citation type="submission" date="2024-03" db="EMBL/GenBank/DDBJ databases">
        <title>The Acrasis kona genome and developmental transcriptomes reveal deep origins of eukaryotic multicellular pathways.</title>
        <authorList>
            <person name="Sheikh S."/>
            <person name="Fu C.-J."/>
            <person name="Brown M.W."/>
            <person name="Baldauf S.L."/>
        </authorList>
    </citation>
    <scope>NUCLEOTIDE SEQUENCE [LARGE SCALE GENOMIC DNA]</scope>
    <source>
        <strain evidence="4 5">ATCC MYA-3509</strain>
    </source>
</reference>
<dbReference type="EMBL" id="JAOPGA020000734">
    <property type="protein sequence ID" value="KAL0481150.1"/>
    <property type="molecule type" value="Genomic_DNA"/>
</dbReference>
<dbReference type="PANTHER" id="PTHR24410">
    <property type="entry name" value="HL07962P-RELATED"/>
    <property type="match status" value="1"/>
</dbReference>
<dbReference type="AlphaFoldDB" id="A0AAW2YVL8"/>
<dbReference type="CDD" id="cd18186">
    <property type="entry name" value="BTB_POZ_ZBTB_KLHL-like"/>
    <property type="match status" value="1"/>
</dbReference>
<dbReference type="InterPro" id="IPR008974">
    <property type="entry name" value="TRAF-like"/>
</dbReference>
<gene>
    <name evidence="4" type="ORF">AKO1_012596</name>
</gene>
<dbReference type="PANTHER" id="PTHR24410:SF23">
    <property type="entry name" value="BTB DOMAIN-CONTAINING PROTEIN-RELATED"/>
    <property type="match status" value="1"/>
</dbReference>
<dbReference type="InterPro" id="IPR051481">
    <property type="entry name" value="BTB-POZ/Galectin-3-binding"/>
</dbReference>
<dbReference type="InterPro" id="IPR011333">
    <property type="entry name" value="SKP1/BTB/POZ_sf"/>
</dbReference>
<evidence type="ECO:0000313" key="5">
    <source>
        <dbReference type="Proteomes" id="UP001431209"/>
    </source>
</evidence>
<feature type="domain" description="MATH" evidence="3">
    <location>
        <begin position="358"/>
        <end position="483"/>
    </location>
</feature>